<dbReference type="PANTHER" id="PTHR11122">
    <property type="entry name" value="APOSPORY-ASSOCIATED PROTEIN C-RELATED"/>
    <property type="match status" value="1"/>
</dbReference>
<accession>K0T350</accession>
<proteinExistence type="predicted"/>
<evidence type="ECO:0008006" key="3">
    <source>
        <dbReference type="Google" id="ProtNLM"/>
    </source>
</evidence>
<dbReference type="InterPro" id="IPR008183">
    <property type="entry name" value="Aldose_1/G6P_1-epimerase"/>
</dbReference>
<dbReference type="GO" id="GO:0005737">
    <property type="term" value="C:cytoplasm"/>
    <property type="evidence" value="ECO:0007669"/>
    <property type="project" value="TreeGrafter"/>
</dbReference>
<dbReference type="SUPFAM" id="SSF74650">
    <property type="entry name" value="Galactose mutarotase-like"/>
    <property type="match status" value="1"/>
</dbReference>
<dbReference type="InterPro" id="IPR011013">
    <property type="entry name" value="Gal_mutarotase_sf_dom"/>
</dbReference>
<dbReference type="GO" id="GO:0005975">
    <property type="term" value="P:carbohydrate metabolic process"/>
    <property type="evidence" value="ECO:0007669"/>
    <property type="project" value="InterPro"/>
</dbReference>
<organism evidence="1 2">
    <name type="scientific">Thalassiosira oceanica</name>
    <name type="common">Marine diatom</name>
    <dbReference type="NCBI Taxonomy" id="159749"/>
    <lineage>
        <taxon>Eukaryota</taxon>
        <taxon>Sar</taxon>
        <taxon>Stramenopiles</taxon>
        <taxon>Ochrophyta</taxon>
        <taxon>Bacillariophyta</taxon>
        <taxon>Coscinodiscophyceae</taxon>
        <taxon>Thalassiosirophycidae</taxon>
        <taxon>Thalassiosirales</taxon>
        <taxon>Thalassiosiraceae</taxon>
        <taxon>Thalassiosira</taxon>
    </lineage>
</organism>
<dbReference type="eggNOG" id="KOG1594">
    <property type="taxonomic scope" value="Eukaryota"/>
</dbReference>
<dbReference type="Proteomes" id="UP000266841">
    <property type="component" value="Unassembled WGS sequence"/>
</dbReference>
<dbReference type="OrthoDB" id="1659429at2759"/>
<dbReference type="PANTHER" id="PTHR11122:SF13">
    <property type="entry name" value="GLUCOSE-6-PHOSPHATE 1-EPIMERASE"/>
    <property type="match status" value="1"/>
</dbReference>
<reference evidence="1 2" key="1">
    <citation type="journal article" date="2012" name="Genome Biol.">
        <title>Genome and low-iron response of an oceanic diatom adapted to chronic iron limitation.</title>
        <authorList>
            <person name="Lommer M."/>
            <person name="Specht M."/>
            <person name="Roy A.S."/>
            <person name="Kraemer L."/>
            <person name="Andreson R."/>
            <person name="Gutowska M.A."/>
            <person name="Wolf J."/>
            <person name="Bergner S.V."/>
            <person name="Schilhabel M.B."/>
            <person name="Klostermeier U.C."/>
            <person name="Beiko R.G."/>
            <person name="Rosenstiel P."/>
            <person name="Hippler M."/>
            <person name="Laroche J."/>
        </authorList>
    </citation>
    <scope>NUCLEOTIDE SEQUENCE [LARGE SCALE GENOMIC DNA]</scope>
    <source>
        <strain evidence="1 2">CCMP1005</strain>
    </source>
</reference>
<evidence type="ECO:0000313" key="1">
    <source>
        <dbReference type="EMBL" id="EJK67731.1"/>
    </source>
</evidence>
<dbReference type="EMBL" id="AGNL01012707">
    <property type="protein sequence ID" value="EJK67731.1"/>
    <property type="molecule type" value="Genomic_DNA"/>
</dbReference>
<dbReference type="GO" id="GO:0047938">
    <property type="term" value="F:glucose-6-phosphate 1-epimerase activity"/>
    <property type="evidence" value="ECO:0007669"/>
    <property type="project" value="TreeGrafter"/>
</dbReference>
<name>K0T350_THAOC</name>
<sequence>MLRLLATSTSAQAAAAVAALRSPAAPLFAAYSTVSRSTSVNHNRGGVSAAAAAAALVGLVAASAASQEGGSTARCQAAISPNEPVLKSPIVMVDRSGARLEVYPWGAHVTSYKTAEGRELIFLSRDAILDGKNAKAIRGGIPLCFPQFGQPDKSYPQHGFLRNNYWKVVPSSRRYDDRGGATIAFELDLNDVINARGDGKWGPETRLNARCTLSLAFDRDSLTTTITMTNTGDSDWDFQVLLHNYFMVRGHAALDGEQCYVRGLEGYGVSDKVSGEEYMSGGEPVTVPDKLIDRVYTPPAGKAELNLVIGTGDSSTVELTARGNVDGRPVAVSGVVWNPHEEKAKGMSDFGSDQYRDMLCVEPGLLDKVPALKPGRSATFTQVIKAV</sequence>
<dbReference type="AlphaFoldDB" id="K0T350"/>
<dbReference type="OMA" id="WSAEVHL"/>
<evidence type="ECO:0000313" key="2">
    <source>
        <dbReference type="Proteomes" id="UP000266841"/>
    </source>
</evidence>
<dbReference type="InterPro" id="IPR014718">
    <property type="entry name" value="GH-type_carb-bd"/>
</dbReference>
<comment type="caution">
    <text evidence="1">The sequence shown here is derived from an EMBL/GenBank/DDBJ whole genome shotgun (WGS) entry which is preliminary data.</text>
</comment>
<dbReference type="Pfam" id="PF01263">
    <property type="entry name" value="Aldose_epim"/>
    <property type="match status" value="1"/>
</dbReference>
<dbReference type="Gene3D" id="2.70.98.10">
    <property type="match status" value="1"/>
</dbReference>
<dbReference type="GO" id="GO:0030246">
    <property type="term" value="F:carbohydrate binding"/>
    <property type="evidence" value="ECO:0007669"/>
    <property type="project" value="InterPro"/>
</dbReference>
<protein>
    <recommendedName>
        <fullName evidence="3">Glucose-6-phosphate 1-epimerase</fullName>
    </recommendedName>
</protein>
<keyword evidence="2" id="KW-1185">Reference proteome</keyword>
<gene>
    <name evidence="1" type="ORF">THAOC_11196</name>
</gene>